<dbReference type="Proteomes" id="UP000002730">
    <property type="component" value="Chromosome"/>
</dbReference>
<gene>
    <name evidence="2" type="ordered locus">Clocel_0936</name>
</gene>
<dbReference type="STRING" id="573061.Clocel_0936"/>
<protein>
    <submittedName>
        <fullName evidence="2">Flavodoxin</fullName>
    </submittedName>
</protein>
<dbReference type="Pfam" id="PF12724">
    <property type="entry name" value="Flavodoxin_5"/>
    <property type="match status" value="1"/>
</dbReference>
<dbReference type="SUPFAM" id="SSF52218">
    <property type="entry name" value="Flavoproteins"/>
    <property type="match status" value="1"/>
</dbReference>
<dbReference type="InterPro" id="IPR029039">
    <property type="entry name" value="Flavoprotein-like_sf"/>
</dbReference>
<dbReference type="KEGG" id="ccb:Clocel_0936"/>
<dbReference type="RefSeq" id="WP_010076452.1">
    <property type="nucleotide sequence ID" value="NC_014393.1"/>
</dbReference>
<dbReference type="InterPro" id="IPR052200">
    <property type="entry name" value="Protoporphyrinogen_IX_DH"/>
</dbReference>
<dbReference type="HOGENOM" id="CLU_105338_0_0_9"/>
<dbReference type="InterPro" id="IPR026816">
    <property type="entry name" value="Flavodoxin_dom"/>
</dbReference>
<dbReference type="eggNOG" id="COG0716">
    <property type="taxonomic scope" value="Bacteria"/>
</dbReference>
<dbReference type="AlphaFoldDB" id="D9ST88"/>
<evidence type="ECO:0000313" key="3">
    <source>
        <dbReference type="Proteomes" id="UP000002730"/>
    </source>
</evidence>
<reference evidence="2 3" key="1">
    <citation type="submission" date="2010-08" db="EMBL/GenBank/DDBJ databases">
        <title>Complete sequence of Clostridium cellulovorans 743B.</title>
        <authorList>
            <consortium name="US DOE Joint Genome Institute"/>
            <person name="Lucas S."/>
            <person name="Copeland A."/>
            <person name="Lapidus A."/>
            <person name="Cheng J.-F."/>
            <person name="Bruce D."/>
            <person name="Goodwin L."/>
            <person name="Pitluck S."/>
            <person name="Chertkov O."/>
            <person name="Detter J.C."/>
            <person name="Han C."/>
            <person name="Tapia R."/>
            <person name="Land M."/>
            <person name="Hauser L."/>
            <person name="Chang Y.-J."/>
            <person name="Jeffries C."/>
            <person name="Kyrpides N."/>
            <person name="Ivanova N."/>
            <person name="Mikhailova N."/>
            <person name="Hemme C.L."/>
            <person name="Woyke T."/>
        </authorList>
    </citation>
    <scope>NUCLEOTIDE SEQUENCE [LARGE SCALE GENOMIC DNA]</scope>
    <source>
        <strain evidence="3">ATCC 35296 / DSM 3052 / OCM 3 / 743B</strain>
    </source>
</reference>
<dbReference type="GO" id="GO:0010181">
    <property type="term" value="F:FMN binding"/>
    <property type="evidence" value="ECO:0007669"/>
    <property type="project" value="TreeGrafter"/>
</dbReference>
<evidence type="ECO:0000313" key="2">
    <source>
        <dbReference type="EMBL" id="ADL50704.1"/>
    </source>
</evidence>
<dbReference type="PANTHER" id="PTHR38030:SF2">
    <property type="entry name" value="PROTOPORPHYRINOGEN IX DEHYDROGENASE [QUINONE]"/>
    <property type="match status" value="1"/>
</dbReference>
<feature type="domain" description="Flavodoxin" evidence="1">
    <location>
        <begin position="14"/>
        <end position="88"/>
    </location>
</feature>
<dbReference type="Gene3D" id="3.40.50.360">
    <property type="match status" value="1"/>
</dbReference>
<sequence>MGNKATLIVCASVHHKNTIKIANAISDILEADVIEPKDFDIESISRYDLIGFGSGIYNGKHHESILNLVSSINKQNNKKAFIFSTATIPLEVPHKTLNEMLIEKGFDVIGHFCCKGFMDYSFTKYLFRGLNKGRPNNKDFERARQFAMKIKQTLQASSFS</sequence>
<dbReference type="GO" id="GO:0070819">
    <property type="term" value="F:menaquinone-dependent protoporphyrinogen oxidase activity"/>
    <property type="evidence" value="ECO:0007669"/>
    <property type="project" value="TreeGrafter"/>
</dbReference>
<keyword evidence="3" id="KW-1185">Reference proteome</keyword>
<proteinExistence type="predicted"/>
<dbReference type="OrthoDB" id="4564047at2"/>
<dbReference type="EMBL" id="CP002160">
    <property type="protein sequence ID" value="ADL50704.1"/>
    <property type="molecule type" value="Genomic_DNA"/>
</dbReference>
<evidence type="ECO:0000259" key="1">
    <source>
        <dbReference type="Pfam" id="PF12724"/>
    </source>
</evidence>
<dbReference type="PANTHER" id="PTHR38030">
    <property type="entry name" value="PROTOPORPHYRINOGEN IX DEHYDROGENASE [MENAQUINONE]"/>
    <property type="match status" value="1"/>
</dbReference>
<accession>D9ST88</accession>
<organism evidence="2 3">
    <name type="scientific">Clostridium cellulovorans (strain ATCC 35296 / DSM 3052 / OCM 3 / 743B)</name>
    <dbReference type="NCBI Taxonomy" id="573061"/>
    <lineage>
        <taxon>Bacteria</taxon>
        <taxon>Bacillati</taxon>
        <taxon>Bacillota</taxon>
        <taxon>Clostridia</taxon>
        <taxon>Eubacteriales</taxon>
        <taxon>Clostridiaceae</taxon>
        <taxon>Clostridium</taxon>
    </lineage>
</organism>
<dbReference type="GO" id="GO:0006783">
    <property type="term" value="P:heme biosynthetic process"/>
    <property type="evidence" value="ECO:0007669"/>
    <property type="project" value="TreeGrafter"/>
</dbReference>
<name>D9ST88_CLOC7</name>